<feature type="region of interest" description="Disordered" evidence="4">
    <location>
        <begin position="120"/>
        <end position="184"/>
    </location>
</feature>
<feature type="compositionally biased region" description="Low complexity" evidence="4">
    <location>
        <begin position="93"/>
        <end position="110"/>
    </location>
</feature>
<dbReference type="SMART" id="SM00418">
    <property type="entry name" value="HTH_ARSR"/>
    <property type="match status" value="1"/>
</dbReference>
<dbReference type="SUPFAM" id="SSF46785">
    <property type="entry name" value="Winged helix' DNA-binding domain"/>
    <property type="match status" value="1"/>
</dbReference>
<evidence type="ECO:0000256" key="1">
    <source>
        <dbReference type="ARBA" id="ARBA00023015"/>
    </source>
</evidence>
<keyword evidence="2" id="KW-0238">DNA-binding</keyword>
<comment type="caution">
    <text evidence="6">The sequence shown here is derived from an EMBL/GenBank/DDBJ whole genome shotgun (WGS) entry which is preliminary data.</text>
</comment>
<dbReference type="InterPro" id="IPR011991">
    <property type="entry name" value="ArsR-like_HTH"/>
</dbReference>
<reference evidence="7" key="1">
    <citation type="journal article" date="2019" name="Int. J. Syst. Evol. Microbiol.">
        <title>The Global Catalogue of Microorganisms (GCM) 10K type strain sequencing project: providing services to taxonomists for standard genome sequencing and annotation.</title>
        <authorList>
            <consortium name="The Broad Institute Genomics Platform"/>
            <consortium name="The Broad Institute Genome Sequencing Center for Infectious Disease"/>
            <person name="Wu L."/>
            <person name="Ma J."/>
        </authorList>
    </citation>
    <scope>NUCLEOTIDE SEQUENCE [LARGE SCALE GENOMIC DNA]</scope>
    <source>
        <strain evidence="7">NCAIM B.02333</strain>
    </source>
</reference>
<keyword evidence="1" id="KW-0805">Transcription regulation</keyword>
<keyword evidence="3" id="KW-0804">Transcription</keyword>
<evidence type="ECO:0000313" key="6">
    <source>
        <dbReference type="EMBL" id="MFC3688059.1"/>
    </source>
</evidence>
<sequence length="184" mass="19562">MQVAEAVADPVRRRVLELLRDEDLPAGDLAAAFDVSRPAVSRHLRVLREAGLVRVEVVGRRRVYALDRGPLAELDDWLGQFRPLVTGGGAVAATTASSPASTGAVTGSSAPHDRTIARAQGPAARLDALGTELRRGRRGRDDDRRRDDGTGRDVGRRDVRQRDVGERDGDGGRGGRDDAAAAAG</sequence>
<evidence type="ECO:0000313" key="7">
    <source>
        <dbReference type="Proteomes" id="UP001595685"/>
    </source>
</evidence>
<protein>
    <submittedName>
        <fullName evidence="6">Metalloregulator ArsR/SmtB family transcription factor</fullName>
    </submittedName>
</protein>
<evidence type="ECO:0000256" key="4">
    <source>
        <dbReference type="SAM" id="MobiDB-lite"/>
    </source>
</evidence>
<dbReference type="Pfam" id="PF12840">
    <property type="entry name" value="HTH_20"/>
    <property type="match status" value="1"/>
</dbReference>
<dbReference type="PANTHER" id="PTHR33154:SF33">
    <property type="entry name" value="TRANSCRIPTIONAL REPRESSOR SDPR"/>
    <property type="match status" value="1"/>
</dbReference>
<dbReference type="RefSeq" id="WP_340292973.1">
    <property type="nucleotide sequence ID" value="NZ_JBBEOI010000090.1"/>
</dbReference>
<keyword evidence="7" id="KW-1185">Reference proteome</keyword>
<evidence type="ECO:0000256" key="3">
    <source>
        <dbReference type="ARBA" id="ARBA00023163"/>
    </source>
</evidence>
<organism evidence="6 7">
    <name type="scientific">Aquipuribacter hungaricus</name>
    <dbReference type="NCBI Taxonomy" id="545624"/>
    <lineage>
        <taxon>Bacteria</taxon>
        <taxon>Bacillati</taxon>
        <taxon>Actinomycetota</taxon>
        <taxon>Actinomycetes</taxon>
        <taxon>Micrococcales</taxon>
        <taxon>Intrasporangiaceae</taxon>
        <taxon>Aquipuribacter</taxon>
    </lineage>
</organism>
<dbReference type="InterPro" id="IPR036390">
    <property type="entry name" value="WH_DNA-bd_sf"/>
</dbReference>
<dbReference type="NCBIfam" id="NF033788">
    <property type="entry name" value="HTH_metalloreg"/>
    <property type="match status" value="1"/>
</dbReference>
<feature type="compositionally biased region" description="Basic and acidic residues" evidence="4">
    <location>
        <begin position="139"/>
        <end position="184"/>
    </location>
</feature>
<dbReference type="InterPro" id="IPR001845">
    <property type="entry name" value="HTH_ArsR_DNA-bd_dom"/>
</dbReference>
<dbReference type="Gene3D" id="1.10.10.10">
    <property type="entry name" value="Winged helix-like DNA-binding domain superfamily/Winged helix DNA-binding domain"/>
    <property type="match status" value="1"/>
</dbReference>
<evidence type="ECO:0000259" key="5">
    <source>
        <dbReference type="PROSITE" id="PS50987"/>
    </source>
</evidence>
<feature type="domain" description="HTH arsR-type" evidence="5">
    <location>
        <begin position="1"/>
        <end position="86"/>
    </location>
</feature>
<dbReference type="InterPro" id="IPR051081">
    <property type="entry name" value="HTH_MetalResp_TranReg"/>
</dbReference>
<dbReference type="PANTHER" id="PTHR33154">
    <property type="entry name" value="TRANSCRIPTIONAL REGULATOR, ARSR FAMILY"/>
    <property type="match status" value="1"/>
</dbReference>
<feature type="region of interest" description="Disordered" evidence="4">
    <location>
        <begin position="93"/>
        <end position="112"/>
    </location>
</feature>
<dbReference type="CDD" id="cd00090">
    <property type="entry name" value="HTH_ARSR"/>
    <property type="match status" value="1"/>
</dbReference>
<evidence type="ECO:0000256" key="2">
    <source>
        <dbReference type="ARBA" id="ARBA00023125"/>
    </source>
</evidence>
<dbReference type="PRINTS" id="PR00778">
    <property type="entry name" value="HTHARSR"/>
</dbReference>
<dbReference type="InterPro" id="IPR036388">
    <property type="entry name" value="WH-like_DNA-bd_sf"/>
</dbReference>
<accession>A0ABV7WE03</accession>
<dbReference type="PROSITE" id="PS50987">
    <property type="entry name" value="HTH_ARSR_2"/>
    <property type="match status" value="1"/>
</dbReference>
<proteinExistence type="predicted"/>
<name>A0ABV7WE03_9MICO</name>
<dbReference type="EMBL" id="JBHRWW010000003">
    <property type="protein sequence ID" value="MFC3688059.1"/>
    <property type="molecule type" value="Genomic_DNA"/>
</dbReference>
<gene>
    <name evidence="6" type="ORF">ACFOLH_06870</name>
</gene>
<dbReference type="Proteomes" id="UP001595685">
    <property type="component" value="Unassembled WGS sequence"/>
</dbReference>